<dbReference type="PRINTS" id="PR00080">
    <property type="entry name" value="SDRFAMILY"/>
</dbReference>
<dbReference type="PANTHER" id="PTHR42898:SF6">
    <property type="entry name" value="NADP-DEPENDENT MANNITOL DEHYDROGENASE"/>
    <property type="match status" value="1"/>
</dbReference>
<sequence>MAMSPGAGEGPSAPSSSALAARWNLQGKTALVTGGTRGLGRAIVEELAGLGVSVYTCARSKESLSSSLESWRQAGLLVQGSVCDLSVRGAREELFRSVRAHFGDALDILVNNVGTNVRKPTVDYTGEDFSFLMSTNLESAYHCSQLGHPLLKASGNGTLVFISSVAGVTAIRSGTLYAATKGAMNQITKNLACEWAKDGIRVNSVAPWYINTDLAQQVLANADFRAEVLSRTPLRRVGEPHEVAGLVAFLCMPAAAYITGQIISIDGGMTVNGFYLPI</sequence>
<dbReference type="EMBL" id="CM026430">
    <property type="protein sequence ID" value="KAG0563039.1"/>
    <property type="molecule type" value="Genomic_DNA"/>
</dbReference>
<dbReference type="FunFam" id="3.40.50.720:FF:000084">
    <property type="entry name" value="Short-chain dehydrogenase reductase"/>
    <property type="match status" value="1"/>
</dbReference>
<dbReference type="AlphaFoldDB" id="A0A8T0GXP9"/>
<name>A0A8T0GXP9_CERPU</name>
<keyword evidence="1" id="KW-0521">NADP</keyword>
<keyword evidence="2" id="KW-0560">Oxidoreductase</keyword>
<dbReference type="PROSITE" id="PS00061">
    <property type="entry name" value="ADH_SHORT"/>
    <property type="match status" value="1"/>
</dbReference>
<accession>A0A8T0GXP9</accession>
<evidence type="ECO:0000256" key="2">
    <source>
        <dbReference type="ARBA" id="ARBA00023002"/>
    </source>
</evidence>
<dbReference type="InterPro" id="IPR020904">
    <property type="entry name" value="Sc_DH/Rdtase_CS"/>
</dbReference>
<evidence type="ECO:0000313" key="4">
    <source>
        <dbReference type="Proteomes" id="UP000822688"/>
    </source>
</evidence>
<evidence type="ECO:0000313" key="3">
    <source>
        <dbReference type="EMBL" id="KAG0563039.1"/>
    </source>
</evidence>
<protein>
    <submittedName>
        <fullName evidence="3">Uncharacterized protein</fullName>
    </submittedName>
</protein>
<reference evidence="3" key="1">
    <citation type="submission" date="2020-06" db="EMBL/GenBank/DDBJ databases">
        <title>WGS assembly of Ceratodon purpureus strain R40.</title>
        <authorList>
            <person name="Carey S.B."/>
            <person name="Jenkins J."/>
            <person name="Shu S."/>
            <person name="Lovell J.T."/>
            <person name="Sreedasyam A."/>
            <person name="Maumus F."/>
            <person name="Tiley G.P."/>
            <person name="Fernandez-Pozo N."/>
            <person name="Barry K."/>
            <person name="Chen C."/>
            <person name="Wang M."/>
            <person name="Lipzen A."/>
            <person name="Daum C."/>
            <person name="Saski C.A."/>
            <person name="Payton A.C."/>
            <person name="Mcbreen J.C."/>
            <person name="Conrad R.E."/>
            <person name="Kollar L.M."/>
            <person name="Olsson S."/>
            <person name="Huttunen S."/>
            <person name="Landis J.B."/>
            <person name="Wickett N.J."/>
            <person name="Johnson M.G."/>
            <person name="Rensing S.A."/>
            <person name="Grimwood J."/>
            <person name="Schmutz J."/>
            <person name="Mcdaniel S.F."/>
        </authorList>
    </citation>
    <scope>NUCLEOTIDE SEQUENCE</scope>
    <source>
        <strain evidence="3">R40</strain>
    </source>
</reference>
<proteinExistence type="predicted"/>
<dbReference type="InterPro" id="IPR036291">
    <property type="entry name" value="NAD(P)-bd_dom_sf"/>
</dbReference>
<dbReference type="OrthoDB" id="417891at2759"/>
<dbReference type="PRINTS" id="PR00081">
    <property type="entry name" value="GDHRDH"/>
</dbReference>
<organism evidence="3 4">
    <name type="scientific">Ceratodon purpureus</name>
    <name type="common">Fire moss</name>
    <name type="synonym">Dicranum purpureum</name>
    <dbReference type="NCBI Taxonomy" id="3225"/>
    <lineage>
        <taxon>Eukaryota</taxon>
        <taxon>Viridiplantae</taxon>
        <taxon>Streptophyta</taxon>
        <taxon>Embryophyta</taxon>
        <taxon>Bryophyta</taxon>
        <taxon>Bryophytina</taxon>
        <taxon>Bryopsida</taxon>
        <taxon>Dicranidae</taxon>
        <taxon>Pseudoditrichales</taxon>
        <taxon>Ditrichaceae</taxon>
        <taxon>Ceratodon</taxon>
    </lineage>
</organism>
<dbReference type="PANTHER" id="PTHR42898">
    <property type="entry name" value="TROPINONE REDUCTASE"/>
    <property type="match status" value="1"/>
</dbReference>
<evidence type="ECO:0000256" key="1">
    <source>
        <dbReference type="ARBA" id="ARBA00022857"/>
    </source>
</evidence>
<dbReference type="Gene3D" id="3.40.50.720">
    <property type="entry name" value="NAD(P)-binding Rossmann-like Domain"/>
    <property type="match status" value="1"/>
</dbReference>
<dbReference type="Pfam" id="PF13561">
    <property type="entry name" value="adh_short_C2"/>
    <property type="match status" value="1"/>
</dbReference>
<dbReference type="InterPro" id="IPR045000">
    <property type="entry name" value="TR"/>
</dbReference>
<keyword evidence="4" id="KW-1185">Reference proteome</keyword>
<dbReference type="SUPFAM" id="SSF51735">
    <property type="entry name" value="NAD(P)-binding Rossmann-fold domains"/>
    <property type="match status" value="1"/>
</dbReference>
<comment type="caution">
    <text evidence="3">The sequence shown here is derived from an EMBL/GenBank/DDBJ whole genome shotgun (WGS) entry which is preliminary data.</text>
</comment>
<gene>
    <name evidence="3" type="ORF">KC19_9G192200</name>
</gene>
<dbReference type="InterPro" id="IPR002347">
    <property type="entry name" value="SDR_fam"/>
</dbReference>
<dbReference type="Proteomes" id="UP000822688">
    <property type="component" value="Chromosome 9"/>
</dbReference>
<dbReference type="GO" id="GO:0016491">
    <property type="term" value="F:oxidoreductase activity"/>
    <property type="evidence" value="ECO:0007669"/>
    <property type="project" value="UniProtKB-KW"/>
</dbReference>